<dbReference type="AlphaFoldDB" id="A0A699SNY7"/>
<feature type="non-terminal residue" evidence="1">
    <location>
        <position position="1"/>
    </location>
</feature>
<comment type="caution">
    <text evidence="1">The sequence shown here is derived from an EMBL/GenBank/DDBJ whole genome shotgun (WGS) entry which is preliminary data.</text>
</comment>
<proteinExistence type="predicted"/>
<sequence length="196" mass="21634">SFFDAFHDRFDFKYDLSLILFGLDDKSGNQDGHSSFMAITNNRNQSNPLAIVGNQKQQITSYMQNNISSQTAANVPGGSSTQVTVSLSSSDDDIDIRAILSRFEGNDCSPMPNNANNNRQQQIAANQQHGMVCSGSDDDDLWIITQNAHTAVVNWGVIPHPNNAIIPIQMQHCYQMLDVISSKPNIGQQGIRHNIK</sequence>
<dbReference type="EMBL" id="BKCJ011176816">
    <property type="protein sequence ID" value="GFC99189.1"/>
    <property type="molecule type" value="Genomic_DNA"/>
</dbReference>
<gene>
    <name evidence="1" type="ORF">Tci_871159</name>
</gene>
<accession>A0A699SNY7</accession>
<name>A0A699SNY7_TANCI</name>
<evidence type="ECO:0000313" key="1">
    <source>
        <dbReference type="EMBL" id="GFC99189.1"/>
    </source>
</evidence>
<protein>
    <submittedName>
        <fullName evidence="1">Uncharacterized protein</fullName>
    </submittedName>
</protein>
<organism evidence="1">
    <name type="scientific">Tanacetum cinerariifolium</name>
    <name type="common">Dalmatian daisy</name>
    <name type="synonym">Chrysanthemum cinerariifolium</name>
    <dbReference type="NCBI Taxonomy" id="118510"/>
    <lineage>
        <taxon>Eukaryota</taxon>
        <taxon>Viridiplantae</taxon>
        <taxon>Streptophyta</taxon>
        <taxon>Embryophyta</taxon>
        <taxon>Tracheophyta</taxon>
        <taxon>Spermatophyta</taxon>
        <taxon>Magnoliopsida</taxon>
        <taxon>eudicotyledons</taxon>
        <taxon>Gunneridae</taxon>
        <taxon>Pentapetalae</taxon>
        <taxon>asterids</taxon>
        <taxon>campanulids</taxon>
        <taxon>Asterales</taxon>
        <taxon>Asteraceae</taxon>
        <taxon>Asteroideae</taxon>
        <taxon>Anthemideae</taxon>
        <taxon>Anthemidinae</taxon>
        <taxon>Tanacetum</taxon>
    </lineage>
</organism>
<reference evidence="1" key="1">
    <citation type="journal article" date="2019" name="Sci. Rep.">
        <title>Draft genome of Tanacetum cinerariifolium, the natural source of mosquito coil.</title>
        <authorList>
            <person name="Yamashiro T."/>
            <person name="Shiraishi A."/>
            <person name="Satake H."/>
            <person name="Nakayama K."/>
        </authorList>
    </citation>
    <scope>NUCLEOTIDE SEQUENCE</scope>
</reference>